<evidence type="ECO:0000259" key="4">
    <source>
        <dbReference type="Pfam" id="PF07992"/>
    </source>
</evidence>
<evidence type="ECO:0000313" key="5">
    <source>
        <dbReference type="EMBL" id="QCI66916.1"/>
    </source>
</evidence>
<dbReference type="PRINTS" id="PR00469">
    <property type="entry name" value="PNDRDTASEII"/>
</dbReference>
<sequence>MNHALPYDAVIVGGSFAGLSAAMQLARARRPVLVIDAGQPRNRFASHSHGVLALDGRAGGDILDETRTQLARYPTVSLLTGEVAQIEAWDGGFRVETSDGQRAEGRRLVLATGITDILPDVPGLTPRWGKTVLHCPYCHGYEVGGGPIGVLAAAGPLSVHQASLIADWGEVTLFANGVDFDQAARTVLARRSVAIEPVPVVAIEGAAPVIDGIRLGDGRLVAVKALFVAAPNRMASGLAAALGCAFDQTPLGAIIRTDSSKLTTVPGVYAAGDAARAMANITFAAADGVQAGLGLHHQLIAEEVAA</sequence>
<name>A0A4D7BBZ6_9HYPH</name>
<dbReference type="PANTHER" id="PTHR48105">
    <property type="entry name" value="THIOREDOXIN REDUCTASE 1-RELATED-RELATED"/>
    <property type="match status" value="1"/>
</dbReference>
<evidence type="ECO:0000256" key="2">
    <source>
        <dbReference type="ARBA" id="ARBA00022630"/>
    </source>
</evidence>
<feature type="domain" description="FAD/NAD(P)-binding" evidence="4">
    <location>
        <begin position="7"/>
        <end position="288"/>
    </location>
</feature>
<accession>A0A4D7BBZ6</accession>
<dbReference type="InterPro" id="IPR023753">
    <property type="entry name" value="FAD/NAD-binding_dom"/>
</dbReference>
<dbReference type="Gene3D" id="3.50.50.60">
    <property type="entry name" value="FAD/NAD(P)-binding domain"/>
    <property type="match status" value="2"/>
</dbReference>
<keyword evidence="6" id="KW-1185">Reference proteome</keyword>
<dbReference type="OrthoDB" id="9786503at2"/>
<evidence type="ECO:0000313" key="6">
    <source>
        <dbReference type="Proteomes" id="UP000298781"/>
    </source>
</evidence>
<dbReference type="GO" id="GO:0016491">
    <property type="term" value="F:oxidoreductase activity"/>
    <property type="evidence" value="ECO:0007669"/>
    <property type="project" value="UniProtKB-KW"/>
</dbReference>
<keyword evidence="3" id="KW-0560">Oxidoreductase</keyword>
<protein>
    <recommendedName>
        <fullName evidence="1">Thioredoxin reductase</fullName>
    </recommendedName>
</protein>
<dbReference type="Pfam" id="PF07992">
    <property type="entry name" value="Pyr_redox_2"/>
    <property type="match status" value="1"/>
</dbReference>
<proteinExistence type="predicted"/>
<dbReference type="EMBL" id="CP039690">
    <property type="protein sequence ID" value="QCI66916.1"/>
    <property type="molecule type" value="Genomic_DNA"/>
</dbReference>
<evidence type="ECO:0000256" key="3">
    <source>
        <dbReference type="ARBA" id="ARBA00023002"/>
    </source>
</evidence>
<dbReference type="InterPro" id="IPR036188">
    <property type="entry name" value="FAD/NAD-bd_sf"/>
</dbReference>
<evidence type="ECO:0000256" key="1">
    <source>
        <dbReference type="ARBA" id="ARBA00018719"/>
    </source>
</evidence>
<gene>
    <name evidence="5" type="ORF">E8M01_23320</name>
</gene>
<dbReference type="KEGG" id="pstg:E8M01_23320"/>
<dbReference type="SUPFAM" id="SSF51905">
    <property type="entry name" value="FAD/NAD(P)-binding domain"/>
    <property type="match status" value="1"/>
</dbReference>
<reference evidence="5 6" key="1">
    <citation type="submission" date="2019-04" db="EMBL/GenBank/DDBJ databases">
        <title>Phreatobacter aquaticus sp. nov.</title>
        <authorList>
            <person name="Choi A."/>
        </authorList>
    </citation>
    <scope>NUCLEOTIDE SEQUENCE [LARGE SCALE GENOMIC DNA]</scope>
    <source>
        <strain evidence="5 6">KCTC 52518</strain>
    </source>
</reference>
<dbReference type="PRINTS" id="PR00368">
    <property type="entry name" value="FADPNR"/>
</dbReference>
<dbReference type="Proteomes" id="UP000298781">
    <property type="component" value="Chromosome"/>
</dbReference>
<organism evidence="5 6">
    <name type="scientific">Phreatobacter stygius</name>
    <dbReference type="NCBI Taxonomy" id="1940610"/>
    <lineage>
        <taxon>Bacteria</taxon>
        <taxon>Pseudomonadati</taxon>
        <taxon>Pseudomonadota</taxon>
        <taxon>Alphaproteobacteria</taxon>
        <taxon>Hyphomicrobiales</taxon>
        <taxon>Phreatobacteraceae</taxon>
        <taxon>Phreatobacter</taxon>
    </lineage>
</organism>
<dbReference type="AlphaFoldDB" id="A0A4D7BBZ6"/>
<dbReference type="InterPro" id="IPR050097">
    <property type="entry name" value="Ferredoxin-NADP_redctase_2"/>
</dbReference>
<keyword evidence="2" id="KW-0285">Flavoprotein</keyword>